<dbReference type="Proteomes" id="UP000241858">
    <property type="component" value="Unassembled WGS sequence"/>
</dbReference>
<gene>
    <name evidence="1" type="ORF">C0W81_20185</name>
</gene>
<feature type="non-terminal residue" evidence="1">
    <location>
        <position position="709"/>
    </location>
</feature>
<dbReference type="RefSeq" id="WP_107207947.1">
    <property type="nucleotide sequence ID" value="NZ_PYLY01000084.1"/>
</dbReference>
<dbReference type="EMBL" id="PYLY01000084">
    <property type="protein sequence ID" value="PST95961.1"/>
    <property type="molecule type" value="Genomic_DNA"/>
</dbReference>
<dbReference type="InterPro" id="IPR015943">
    <property type="entry name" value="WD40/YVTN_repeat-like_dom_sf"/>
</dbReference>
<dbReference type="Gene3D" id="2.130.10.10">
    <property type="entry name" value="YVTN repeat-like/Quinoprotein amine dehydrogenase"/>
    <property type="match status" value="1"/>
</dbReference>
<dbReference type="InterPro" id="IPR011044">
    <property type="entry name" value="Quino_amine_DH_bsu"/>
</dbReference>
<name>A0A2T3HSB4_9GAMM</name>
<proteinExistence type="predicted"/>
<evidence type="ECO:0000313" key="2">
    <source>
        <dbReference type="Proteomes" id="UP000241858"/>
    </source>
</evidence>
<protein>
    <submittedName>
        <fullName evidence="1">Uncharacterized protein</fullName>
    </submittedName>
</protein>
<organism evidence="1 2">
    <name type="scientific">Photobacterium aquimaris</name>
    <dbReference type="NCBI Taxonomy" id="512643"/>
    <lineage>
        <taxon>Bacteria</taxon>
        <taxon>Pseudomonadati</taxon>
        <taxon>Pseudomonadota</taxon>
        <taxon>Gammaproteobacteria</taxon>
        <taxon>Vibrionales</taxon>
        <taxon>Vibrionaceae</taxon>
        <taxon>Photobacterium</taxon>
    </lineage>
</organism>
<sequence>VNKHFGNYDYGNGCLIEYYPRGVIGNNGIQHVVTESASCAVNSFDTQLQHLSKAQTINAESLGLDTLAISAIERFQDKLYITQDTSPGFISVVDINTFEVITRIEGIETAKGFQAYQRINDISIHDGLLYVSSLSSNRVDIFDINNDHQQVLSLGSGTGSWSGNNGLVHAQGVVANHDYVFVADSMSRISVYRQQDLTTDNPQFAKRHGFLAFEGKYTHRKVQMHIIDQYLMVSTADRNYFIYDLAKLEQAIEQGVDLAPEKRVDNKVQKIDIADNVMTVTFNNRIEWHKTDEFVKNGFELLTPIKTLTSLNGKAVSTLKDVHFSNDELITATDNHITLNQVLTPQVEFTADTQLPTSTIEFDALMPASVTQVLTNDEAHEVLVNRELRSVNINSLVKTELFDDHTVKITNYAAKELRDISPELKLNGVNKWFSLGTIDRLPAYAQITLPLSAFAPDFRFNSANRDGVFDLSELFNSNVELKGLFEHRFSSQSDTFAQTLARLKPTWEIRFAANSTGKWRAMNGLYAREWLIIMTNFAHLVSSDEFKHVWFNFKDIMGYDMHGTAGAVSEPNGYFTANDYDHYYHSMLARDYVNVGITAMGGGLGGQGITGVDTWMFYTHYYGQWGIIAHEFGHGFDGKKTYHHNTSFANGGNGWQPLMTMLANYHIRKGDMPYMDEDINGFYKPENSQYHYVGVAQNKRKHRSADHMY</sequence>
<evidence type="ECO:0000313" key="1">
    <source>
        <dbReference type="EMBL" id="PST95961.1"/>
    </source>
</evidence>
<dbReference type="SUPFAM" id="SSF50969">
    <property type="entry name" value="YVTN repeat-like/Quinoprotein amine dehydrogenase"/>
    <property type="match status" value="1"/>
</dbReference>
<feature type="non-terminal residue" evidence="1">
    <location>
        <position position="1"/>
    </location>
</feature>
<comment type="caution">
    <text evidence="1">The sequence shown here is derived from an EMBL/GenBank/DDBJ whole genome shotgun (WGS) entry which is preliminary data.</text>
</comment>
<accession>A0A2T3HSB4</accession>
<reference evidence="1 2" key="1">
    <citation type="submission" date="2018-03" db="EMBL/GenBank/DDBJ databases">
        <title>Whole genome sequencing of Histamine producing bacteria.</title>
        <authorList>
            <person name="Butler K."/>
        </authorList>
    </citation>
    <scope>NUCLEOTIDE SEQUENCE [LARGE SCALE GENOMIC DNA]</scope>
    <source>
        <strain evidence="1 2">DSM 23343</strain>
    </source>
</reference>
<dbReference type="AlphaFoldDB" id="A0A2T3HSB4"/>